<dbReference type="EMBL" id="JACYTQ010000003">
    <property type="protein sequence ID" value="MBD8488966.1"/>
    <property type="molecule type" value="Genomic_DNA"/>
</dbReference>
<keyword evidence="4" id="KW-0804">Transcription</keyword>
<dbReference type="Gene3D" id="1.10.4040.10">
    <property type="entry name" value="Penicillinase repressor domain"/>
    <property type="match status" value="1"/>
</dbReference>
<evidence type="ECO:0000313" key="5">
    <source>
        <dbReference type="EMBL" id="MBD8488966.1"/>
    </source>
</evidence>
<dbReference type="InterPro" id="IPR005650">
    <property type="entry name" value="BlaI_family"/>
</dbReference>
<comment type="similarity">
    <text evidence="1">Belongs to the BlaI transcriptional regulatory family.</text>
</comment>
<evidence type="ECO:0000313" key="6">
    <source>
        <dbReference type="Proteomes" id="UP000647133"/>
    </source>
</evidence>
<organism evidence="5 6">
    <name type="scientific">Echinicola arenosa</name>
    <dbReference type="NCBI Taxonomy" id="2774144"/>
    <lineage>
        <taxon>Bacteria</taxon>
        <taxon>Pseudomonadati</taxon>
        <taxon>Bacteroidota</taxon>
        <taxon>Cytophagia</taxon>
        <taxon>Cytophagales</taxon>
        <taxon>Cyclobacteriaceae</taxon>
        <taxon>Echinicola</taxon>
    </lineage>
</organism>
<protein>
    <submittedName>
        <fullName evidence="5">BlaI/MecI/CopY family transcriptional regulator</fullName>
    </submittedName>
</protein>
<evidence type="ECO:0000256" key="3">
    <source>
        <dbReference type="ARBA" id="ARBA00023125"/>
    </source>
</evidence>
<keyword evidence="6" id="KW-1185">Reference proteome</keyword>
<evidence type="ECO:0000256" key="2">
    <source>
        <dbReference type="ARBA" id="ARBA00023015"/>
    </source>
</evidence>
<gene>
    <name evidence="5" type="ORF">IFO69_09440</name>
</gene>
<proteinExistence type="inferred from homology"/>
<dbReference type="InterPro" id="IPR036388">
    <property type="entry name" value="WH-like_DNA-bd_sf"/>
</dbReference>
<evidence type="ECO:0000256" key="4">
    <source>
        <dbReference type="ARBA" id="ARBA00023163"/>
    </source>
</evidence>
<dbReference type="SUPFAM" id="SSF46785">
    <property type="entry name" value="Winged helix' DNA-binding domain"/>
    <property type="match status" value="1"/>
</dbReference>
<dbReference type="Pfam" id="PF03965">
    <property type="entry name" value="Penicillinase_R"/>
    <property type="match status" value="1"/>
</dbReference>
<dbReference type="InterPro" id="IPR036390">
    <property type="entry name" value="WH_DNA-bd_sf"/>
</dbReference>
<comment type="caution">
    <text evidence="5">The sequence shown here is derived from an EMBL/GenBank/DDBJ whole genome shotgun (WGS) entry which is preliminary data.</text>
</comment>
<keyword evidence="2" id="KW-0805">Transcription regulation</keyword>
<dbReference type="PIRSF" id="PIRSF019455">
    <property type="entry name" value="CopR_AtkY"/>
    <property type="match status" value="1"/>
</dbReference>
<accession>A0ABR9AJJ3</accession>
<sequence>MEEINSNEELIMRILWKLEKGLVRDILAKMDEPKPPYTTVSSIVRLLEKKGYIGHKAYGKTHEYFPLISQSAYKKYRFNKMVNHFFEGSASNVLSFMVKEKKLSEKEVEDLKSLINSYDKEK</sequence>
<dbReference type="Gene3D" id="1.10.10.10">
    <property type="entry name" value="Winged helix-like DNA-binding domain superfamily/Winged helix DNA-binding domain"/>
    <property type="match status" value="1"/>
</dbReference>
<name>A0ABR9AJJ3_9BACT</name>
<dbReference type="RefSeq" id="WP_192009862.1">
    <property type="nucleotide sequence ID" value="NZ_JACYTQ010000003.1"/>
</dbReference>
<reference evidence="5 6" key="1">
    <citation type="submission" date="2020-09" db="EMBL/GenBank/DDBJ databases">
        <title>Echinicola sp. CAU 1574 isolated from sand of Sido Beach.</title>
        <authorList>
            <person name="Kim W."/>
        </authorList>
    </citation>
    <scope>NUCLEOTIDE SEQUENCE [LARGE SCALE GENOMIC DNA]</scope>
    <source>
        <strain evidence="5 6">CAU 1574</strain>
    </source>
</reference>
<evidence type="ECO:0000256" key="1">
    <source>
        <dbReference type="ARBA" id="ARBA00011046"/>
    </source>
</evidence>
<dbReference type="Proteomes" id="UP000647133">
    <property type="component" value="Unassembled WGS sequence"/>
</dbReference>
<keyword evidence="3" id="KW-0238">DNA-binding</keyword>